<proteinExistence type="predicted"/>
<gene>
    <name evidence="3" type="ORF">C2E20_1096</name>
</gene>
<dbReference type="InterPro" id="IPR001623">
    <property type="entry name" value="DnaJ_domain"/>
</dbReference>
<dbReference type="SUPFAM" id="SSF46565">
    <property type="entry name" value="Chaperone J-domain"/>
    <property type="match status" value="1"/>
</dbReference>
<evidence type="ECO:0000313" key="4">
    <source>
        <dbReference type="Proteomes" id="UP000239649"/>
    </source>
</evidence>
<keyword evidence="4" id="KW-1185">Reference proteome</keyword>
<dbReference type="Pfam" id="PF00226">
    <property type="entry name" value="DnaJ"/>
    <property type="match status" value="1"/>
</dbReference>
<dbReference type="PROSITE" id="PS50076">
    <property type="entry name" value="DNAJ_2"/>
    <property type="match status" value="1"/>
</dbReference>
<dbReference type="OrthoDB" id="552876at2759"/>
<evidence type="ECO:0000259" key="2">
    <source>
        <dbReference type="PROSITE" id="PS50076"/>
    </source>
</evidence>
<protein>
    <submittedName>
        <fullName evidence="3">DnaJ-like protein subfamily C member 5G</fullName>
    </submittedName>
</protein>
<dbReference type="InterPro" id="IPR036869">
    <property type="entry name" value="J_dom_sf"/>
</dbReference>
<dbReference type="SMART" id="SM00271">
    <property type="entry name" value="DnaJ"/>
    <property type="match status" value="1"/>
</dbReference>
<evidence type="ECO:0000256" key="1">
    <source>
        <dbReference type="SAM" id="MobiDB-lite"/>
    </source>
</evidence>
<reference evidence="3 4" key="1">
    <citation type="journal article" date="2018" name="Plant J.">
        <title>Genome sequences of Chlorella sorokiniana UTEX 1602 and Micractinium conductrix SAG 241.80: implications to maltose excretion by a green alga.</title>
        <authorList>
            <person name="Arriola M.B."/>
            <person name="Velmurugan N."/>
            <person name="Zhang Y."/>
            <person name="Plunkett M.H."/>
            <person name="Hondzo H."/>
            <person name="Barney B.M."/>
        </authorList>
    </citation>
    <scope>NUCLEOTIDE SEQUENCE [LARGE SCALE GENOMIC DNA]</scope>
    <source>
        <strain evidence="3 4">SAG 241.80</strain>
    </source>
</reference>
<dbReference type="Proteomes" id="UP000239649">
    <property type="component" value="Unassembled WGS sequence"/>
</dbReference>
<organism evidence="3 4">
    <name type="scientific">Micractinium conductrix</name>
    <dbReference type="NCBI Taxonomy" id="554055"/>
    <lineage>
        <taxon>Eukaryota</taxon>
        <taxon>Viridiplantae</taxon>
        <taxon>Chlorophyta</taxon>
        <taxon>core chlorophytes</taxon>
        <taxon>Trebouxiophyceae</taxon>
        <taxon>Chlorellales</taxon>
        <taxon>Chlorellaceae</taxon>
        <taxon>Chlorella clade</taxon>
        <taxon>Micractinium</taxon>
    </lineage>
</organism>
<feature type="domain" description="J" evidence="2">
    <location>
        <begin position="5"/>
        <end position="64"/>
    </location>
</feature>
<accession>A0A2P6VP79</accession>
<dbReference type="AlphaFoldDB" id="A0A2P6VP79"/>
<dbReference type="CDD" id="cd06257">
    <property type="entry name" value="DnaJ"/>
    <property type="match status" value="1"/>
</dbReference>
<sequence length="170" mass="18060">MGTRDALALLKLGGEAPLTAASLRRAYLRLALRTHPDKNSGDPAAAERFKALGAAHAALLATLQAGEAAAAEASRTAALLEVLMRALRGEPAETVEYTLRQLGEYRPPAAFGVDLTLPFDGRMPPDAAAAEYDDPPPDLAQVFKRAFADEGLDEEGDPLGGYELPHEREV</sequence>
<dbReference type="Gene3D" id="1.10.287.110">
    <property type="entry name" value="DnaJ domain"/>
    <property type="match status" value="1"/>
</dbReference>
<feature type="region of interest" description="Disordered" evidence="1">
    <location>
        <begin position="150"/>
        <end position="170"/>
    </location>
</feature>
<dbReference type="EMBL" id="LHPF02000002">
    <property type="protein sequence ID" value="PSC75901.1"/>
    <property type="molecule type" value="Genomic_DNA"/>
</dbReference>
<evidence type="ECO:0000313" key="3">
    <source>
        <dbReference type="EMBL" id="PSC75901.1"/>
    </source>
</evidence>
<comment type="caution">
    <text evidence="3">The sequence shown here is derived from an EMBL/GenBank/DDBJ whole genome shotgun (WGS) entry which is preliminary data.</text>
</comment>
<name>A0A2P6VP79_9CHLO</name>